<evidence type="ECO:0000313" key="6">
    <source>
        <dbReference type="Proteomes" id="UP000652720"/>
    </source>
</evidence>
<dbReference type="RefSeq" id="WP_017869972.1">
    <property type="nucleotide sequence ID" value="NZ_BMLZ01000018.1"/>
</dbReference>
<organism evidence="3 6">
    <name type="scientific">Deinococcus wulumuqiensis</name>
    <dbReference type="NCBI Taxonomy" id="980427"/>
    <lineage>
        <taxon>Bacteria</taxon>
        <taxon>Thermotogati</taxon>
        <taxon>Deinococcota</taxon>
        <taxon>Deinococci</taxon>
        <taxon>Deinococcales</taxon>
        <taxon>Deinococcaceae</taxon>
        <taxon>Deinococcus</taxon>
    </lineage>
</organism>
<keyword evidence="2" id="KW-0472">Membrane</keyword>
<comment type="caution">
    <text evidence="3">The sequence shown here is derived from an EMBL/GenBank/DDBJ whole genome shotgun (WGS) entry which is preliminary data.</text>
</comment>
<feature type="transmembrane region" description="Helical" evidence="2">
    <location>
        <begin position="32"/>
        <end position="50"/>
    </location>
</feature>
<dbReference type="Proteomes" id="UP000630135">
    <property type="component" value="Unassembled WGS sequence"/>
</dbReference>
<feature type="region of interest" description="Disordered" evidence="1">
    <location>
        <begin position="50"/>
        <end position="72"/>
    </location>
</feature>
<feature type="transmembrane region" description="Helical" evidence="2">
    <location>
        <begin position="6"/>
        <end position="25"/>
    </location>
</feature>
<keyword evidence="2" id="KW-0812">Transmembrane</keyword>
<evidence type="ECO:0000313" key="3">
    <source>
        <dbReference type="EMBL" id="GGI87353.1"/>
    </source>
</evidence>
<gene>
    <name evidence="4" type="ORF">GCM10008021_16550</name>
    <name evidence="3" type="ORF">GCM10010914_22310</name>
</gene>
<evidence type="ECO:0000313" key="4">
    <source>
        <dbReference type="EMBL" id="GGP30004.1"/>
    </source>
</evidence>
<dbReference type="Proteomes" id="UP000652720">
    <property type="component" value="Unassembled WGS sequence"/>
</dbReference>
<dbReference type="GeneID" id="59164430"/>
<reference evidence="4" key="1">
    <citation type="journal article" date="2014" name="Int. J. Syst. Evol. Microbiol.">
        <title>Complete genome of a new Firmicutes species belonging to the dominant human colonic microbiota ('Ruminococcus bicirculans') reveals two chromosomes and a selective capacity to utilize plant glucans.</title>
        <authorList>
            <consortium name="NISC Comparative Sequencing Program"/>
            <person name="Wegmann U."/>
            <person name="Louis P."/>
            <person name="Goesmann A."/>
            <person name="Henrissat B."/>
            <person name="Duncan S.H."/>
            <person name="Flint H.J."/>
        </authorList>
    </citation>
    <scope>NUCLEOTIDE SEQUENCE</scope>
    <source>
        <strain evidence="4">CGMCC 1.8884</strain>
    </source>
</reference>
<dbReference type="EMBL" id="BMMA01000022">
    <property type="protein sequence ID" value="GGI87353.1"/>
    <property type="molecule type" value="Genomic_DNA"/>
</dbReference>
<evidence type="ECO:0000256" key="2">
    <source>
        <dbReference type="SAM" id="Phobius"/>
    </source>
</evidence>
<protein>
    <submittedName>
        <fullName evidence="3">Uncharacterized protein</fullName>
    </submittedName>
</protein>
<reference evidence="3" key="2">
    <citation type="journal article" date="2014" name="Int. J. Syst. Evol. Microbiol.">
        <title>Complete genome sequence of Corynebacterium casei LMG S-19264T (=DSM 44701T), isolated from a smear-ripened cheese.</title>
        <authorList>
            <consortium name="US DOE Joint Genome Institute (JGI-PGF)"/>
            <person name="Walter F."/>
            <person name="Albersmeier A."/>
            <person name="Kalinowski J."/>
            <person name="Ruckert C."/>
        </authorList>
    </citation>
    <scope>NUCLEOTIDE SEQUENCE</scope>
    <source>
        <strain evidence="3">CGMCC 1.8885</strain>
    </source>
</reference>
<dbReference type="EMBL" id="BMLZ01000018">
    <property type="protein sequence ID" value="GGP30004.1"/>
    <property type="molecule type" value="Genomic_DNA"/>
</dbReference>
<keyword evidence="5" id="KW-1185">Reference proteome</keyword>
<evidence type="ECO:0000256" key="1">
    <source>
        <dbReference type="SAM" id="MobiDB-lite"/>
    </source>
</evidence>
<accession>A0AAV4KAP9</accession>
<keyword evidence="2" id="KW-1133">Transmembrane helix</keyword>
<reference evidence="5" key="3">
    <citation type="journal article" date="2019" name="Int. J. Syst. Evol. Microbiol.">
        <title>The Global Catalogue of Microorganisms (GCM) 10K type strain sequencing project: providing services to taxonomists for standard genome sequencing and annotation.</title>
        <authorList>
            <consortium name="The Broad Institute Genomics Platform"/>
            <consortium name="The Broad Institute Genome Sequencing Center for Infectious Disease"/>
            <person name="Wu L."/>
            <person name="Ma J."/>
        </authorList>
    </citation>
    <scope>NUCLEOTIDE SEQUENCE [LARGE SCALE GENOMIC DNA]</scope>
    <source>
        <strain evidence="5">CGMCC 1.8884</strain>
    </source>
</reference>
<proteinExistence type="predicted"/>
<name>A0AAV4KAP9_9DEIO</name>
<feature type="compositionally biased region" description="Polar residues" evidence="1">
    <location>
        <begin position="61"/>
        <end position="72"/>
    </location>
</feature>
<sequence>MLDALSVLTVIVGLAFLALMARYVLTGDLNKELLTVLSSLLGALITALSTRKKERHPNPPRDSSQGGENHDA</sequence>
<evidence type="ECO:0000313" key="5">
    <source>
        <dbReference type="Proteomes" id="UP000630135"/>
    </source>
</evidence>
<dbReference type="AlphaFoldDB" id="A0AAV4KAP9"/>
<reference evidence="3" key="4">
    <citation type="submission" date="2023-08" db="EMBL/GenBank/DDBJ databases">
        <authorList>
            <person name="Sun Q."/>
            <person name="Zhou Y."/>
        </authorList>
    </citation>
    <scope>NUCLEOTIDE SEQUENCE</scope>
    <source>
        <strain evidence="4">CGMCC 1.8884</strain>
        <strain evidence="3">CGMCC 1.8885</strain>
    </source>
</reference>